<dbReference type="GO" id="GO:0004789">
    <property type="term" value="F:thiamine-phosphate diphosphorylase activity"/>
    <property type="evidence" value="ECO:0007669"/>
    <property type="project" value="UniProtKB-UniRule"/>
</dbReference>
<evidence type="ECO:0000256" key="1">
    <source>
        <dbReference type="ARBA" id="ARBA00005165"/>
    </source>
</evidence>
<dbReference type="InterPro" id="IPR013785">
    <property type="entry name" value="Aldolase_TIM"/>
</dbReference>
<dbReference type="PANTHER" id="PTHR20857">
    <property type="entry name" value="THIAMINE-PHOSPHATE PYROPHOSPHORYLASE"/>
    <property type="match status" value="1"/>
</dbReference>
<feature type="binding site" evidence="9">
    <location>
        <position position="93"/>
    </location>
    <ligand>
        <name>Mg(2+)</name>
        <dbReference type="ChEBI" id="CHEBI:18420"/>
    </ligand>
</feature>
<dbReference type="HAMAP" id="MF_00097">
    <property type="entry name" value="TMP_synthase"/>
    <property type="match status" value="1"/>
</dbReference>
<evidence type="ECO:0000256" key="6">
    <source>
        <dbReference type="ARBA" id="ARBA00047334"/>
    </source>
</evidence>
<sequence length="216" mass="22814">MSNVHHRLSGLYVITDGQSRSLQVLIDRARAVLDGGARVLQYRDKTDDAPRRLREALALCGLCRDAGALFIVNDDSRLAAACGADGVHLGRDDGAIDQARGLLGPEALIGVSCYNSLERAEALQRAGASYLAFGAVYPSPTKPGAIQVSMDTLREARQRFKLPLVAIGGITAENAAPLAALGLDALAVISAVFSAAEPATAARRICQVMQAAREYQ</sequence>
<evidence type="ECO:0000313" key="14">
    <source>
        <dbReference type="Proteomes" id="UP001205843"/>
    </source>
</evidence>
<dbReference type="AlphaFoldDB" id="A0AAE3G3G2"/>
<dbReference type="GO" id="GO:0009228">
    <property type="term" value="P:thiamine biosynthetic process"/>
    <property type="evidence" value="ECO:0007669"/>
    <property type="project" value="UniProtKB-KW"/>
</dbReference>
<comment type="pathway">
    <text evidence="1 9 11">Cofactor biosynthesis; thiamine diphosphate biosynthesis; thiamine phosphate from 4-amino-2-methyl-5-diphosphomethylpyrimidine and 4-methyl-5-(2-phosphoethyl)-thiazole: step 1/1.</text>
</comment>
<keyword evidence="14" id="KW-1185">Reference proteome</keyword>
<feature type="binding site" evidence="9">
    <location>
        <begin position="139"/>
        <end position="141"/>
    </location>
    <ligand>
        <name>2-[(2R,5Z)-2-carboxy-4-methylthiazol-5(2H)-ylidene]ethyl phosphate</name>
        <dbReference type="ChEBI" id="CHEBI:62899"/>
    </ligand>
</feature>
<reference evidence="13" key="1">
    <citation type="submission" date="2022-03" db="EMBL/GenBank/DDBJ databases">
        <title>Genomic Encyclopedia of Type Strains, Phase III (KMG-III): the genomes of soil and plant-associated and newly described type strains.</title>
        <authorList>
            <person name="Whitman W."/>
        </authorList>
    </citation>
    <scope>NUCLEOTIDE SEQUENCE</scope>
    <source>
        <strain evidence="13">ANL 6-2</strain>
    </source>
</reference>
<feature type="domain" description="Thiamine phosphate synthase/TenI" evidence="12">
    <location>
        <begin position="11"/>
        <end position="192"/>
    </location>
</feature>
<comment type="catalytic activity">
    <reaction evidence="6 9 10">
        <text>4-methyl-5-(2-phosphooxyethyl)-thiazole + 4-amino-2-methyl-5-(diphosphooxymethyl)pyrimidine + H(+) = thiamine phosphate + diphosphate</text>
        <dbReference type="Rhea" id="RHEA:22328"/>
        <dbReference type="ChEBI" id="CHEBI:15378"/>
        <dbReference type="ChEBI" id="CHEBI:33019"/>
        <dbReference type="ChEBI" id="CHEBI:37575"/>
        <dbReference type="ChEBI" id="CHEBI:57841"/>
        <dbReference type="ChEBI" id="CHEBI:58296"/>
        <dbReference type="EC" id="2.5.1.3"/>
    </reaction>
</comment>
<dbReference type="GO" id="GO:0000287">
    <property type="term" value="F:magnesium ion binding"/>
    <property type="evidence" value="ECO:0007669"/>
    <property type="project" value="UniProtKB-UniRule"/>
</dbReference>
<feature type="binding site" evidence="9">
    <location>
        <position position="112"/>
    </location>
    <ligand>
        <name>4-amino-2-methyl-5-(diphosphooxymethyl)pyrimidine</name>
        <dbReference type="ChEBI" id="CHEBI:57841"/>
    </ligand>
</feature>
<feature type="binding site" evidence="9">
    <location>
        <begin position="189"/>
        <end position="190"/>
    </location>
    <ligand>
        <name>2-[(2R,5Z)-2-carboxy-4-methylthiazol-5(2H)-ylidene]ethyl phosphate</name>
        <dbReference type="ChEBI" id="CHEBI:62899"/>
    </ligand>
</feature>
<gene>
    <name evidence="9" type="primary">thiE</name>
    <name evidence="13" type="ORF">J2T57_002248</name>
</gene>
<evidence type="ECO:0000256" key="8">
    <source>
        <dbReference type="ARBA" id="ARBA00047883"/>
    </source>
</evidence>
<evidence type="ECO:0000256" key="9">
    <source>
        <dbReference type="HAMAP-Rule" id="MF_00097"/>
    </source>
</evidence>
<dbReference type="SUPFAM" id="SSF51391">
    <property type="entry name" value="Thiamin phosphate synthase"/>
    <property type="match status" value="1"/>
</dbReference>
<feature type="binding site" evidence="9">
    <location>
        <position position="142"/>
    </location>
    <ligand>
        <name>4-amino-2-methyl-5-(diphosphooxymethyl)pyrimidine</name>
        <dbReference type="ChEBI" id="CHEBI:57841"/>
    </ligand>
</feature>
<dbReference type="Pfam" id="PF02581">
    <property type="entry name" value="TMP-TENI"/>
    <property type="match status" value="1"/>
</dbReference>
<dbReference type="InterPro" id="IPR036206">
    <property type="entry name" value="ThiamineP_synth_sf"/>
</dbReference>
<evidence type="ECO:0000256" key="5">
    <source>
        <dbReference type="ARBA" id="ARBA00022977"/>
    </source>
</evidence>
<keyword evidence="4 9" id="KW-0460">Magnesium</keyword>
<accession>A0AAE3G3G2</accession>
<comment type="catalytic activity">
    <reaction evidence="7 9 10">
        <text>2-(2-carboxy-4-methylthiazol-5-yl)ethyl phosphate + 4-amino-2-methyl-5-(diphosphooxymethyl)pyrimidine + 2 H(+) = thiamine phosphate + CO2 + diphosphate</text>
        <dbReference type="Rhea" id="RHEA:47848"/>
        <dbReference type="ChEBI" id="CHEBI:15378"/>
        <dbReference type="ChEBI" id="CHEBI:16526"/>
        <dbReference type="ChEBI" id="CHEBI:33019"/>
        <dbReference type="ChEBI" id="CHEBI:37575"/>
        <dbReference type="ChEBI" id="CHEBI:57841"/>
        <dbReference type="ChEBI" id="CHEBI:62890"/>
        <dbReference type="EC" id="2.5.1.3"/>
    </reaction>
</comment>
<feature type="binding site" evidence="9">
    <location>
        <position position="73"/>
    </location>
    <ligand>
        <name>4-amino-2-methyl-5-(diphosphooxymethyl)pyrimidine</name>
        <dbReference type="ChEBI" id="CHEBI:57841"/>
    </ligand>
</feature>
<dbReference type="RefSeq" id="WP_253478037.1">
    <property type="nucleotide sequence ID" value="NZ_JALJXV010000005.1"/>
</dbReference>
<evidence type="ECO:0000256" key="11">
    <source>
        <dbReference type="RuleBase" id="RU004253"/>
    </source>
</evidence>
<dbReference type="EMBL" id="JALJXV010000005">
    <property type="protein sequence ID" value="MCP1675100.1"/>
    <property type="molecule type" value="Genomic_DNA"/>
</dbReference>
<evidence type="ECO:0000313" key="13">
    <source>
        <dbReference type="EMBL" id="MCP1675100.1"/>
    </source>
</evidence>
<keyword evidence="5 9" id="KW-0784">Thiamine biosynthesis</keyword>
<dbReference type="GO" id="GO:0009229">
    <property type="term" value="P:thiamine diphosphate biosynthetic process"/>
    <property type="evidence" value="ECO:0007669"/>
    <property type="project" value="UniProtKB-UniRule"/>
</dbReference>
<feature type="binding site" evidence="9">
    <location>
        <position position="169"/>
    </location>
    <ligand>
        <name>2-[(2R,5Z)-2-carboxy-4-methylthiazol-5(2H)-ylidene]ethyl phosphate</name>
        <dbReference type="ChEBI" id="CHEBI:62899"/>
    </ligand>
</feature>
<organism evidence="13 14">
    <name type="scientific">Natronocella acetinitrilica</name>
    <dbReference type="NCBI Taxonomy" id="414046"/>
    <lineage>
        <taxon>Bacteria</taxon>
        <taxon>Pseudomonadati</taxon>
        <taxon>Pseudomonadota</taxon>
        <taxon>Gammaproteobacteria</taxon>
        <taxon>Chromatiales</taxon>
        <taxon>Ectothiorhodospiraceae</taxon>
        <taxon>Natronocella</taxon>
    </lineage>
</organism>
<dbReference type="GO" id="GO:0005737">
    <property type="term" value="C:cytoplasm"/>
    <property type="evidence" value="ECO:0007669"/>
    <property type="project" value="TreeGrafter"/>
</dbReference>
<dbReference type="EC" id="2.5.1.3" evidence="9"/>
<comment type="catalytic activity">
    <reaction evidence="8 9 10">
        <text>2-[(2R,5Z)-2-carboxy-4-methylthiazol-5(2H)-ylidene]ethyl phosphate + 4-amino-2-methyl-5-(diphosphooxymethyl)pyrimidine + 2 H(+) = thiamine phosphate + CO2 + diphosphate</text>
        <dbReference type="Rhea" id="RHEA:47844"/>
        <dbReference type="ChEBI" id="CHEBI:15378"/>
        <dbReference type="ChEBI" id="CHEBI:16526"/>
        <dbReference type="ChEBI" id="CHEBI:33019"/>
        <dbReference type="ChEBI" id="CHEBI:37575"/>
        <dbReference type="ChEBI" id="CHEBI:57841"/>
        <dbReference type="ChEBI" id="CHEBI:62899"/>
        <dbReference type="EC" id="2.5.1.3"/>
    </reaction>
</comment>
<feature type="binding site" evidence="9">
    <location>
        <position position="74"/>
    </location>
    <ligand>
        <name>Mg(2+)</name>
        <dbReference type="ChEBI" id="CHEBI:18420"/>
    </ligand>
</feature>
<proteinExistence type="inferred from homology"/>
<comment type="caution">
    <text evidence="13">The sequence shown here is derived from an EMBL/GenBank/DDBJ whole genome shotgun (WGS) entry which is preliminary data.</text>
</comment>
<evidence type="ECO:0000256" key="4">
    <source>
        <dbReference type="ARBA" id="ARBA00022842"/>
    </source>
</evidence>
<keyword evidence="3 9" id="KW-0479">Metal-binding</keyword>
<evidence type="ECO:0000256" key="7">
    <source>
        <dbReference type="ARBA" id="ARBA00047851"/>
    </source>
</evidence>
<name>A0AAE3G3G2_9GAMM</name>
<evidence type="ECO:0000256" key="2">
    <source>
        <dbReference type="ARBA" id="ARBA00022679"/>
    </source>
</evidence>
<dbReference type="Proteomes" id="UP001205843">
    <property type="component" value="Unassembled WGS sequence"/>
</dbReference>
<comment type="cofactor">
    <cofactor evidence="9">
        <name>Mg(2+)</name>
        <dbReference type="ChEBI" id="CHEBI:18420"/>
    </cofactor>
    <text evidence="9">Binds 1 Mg(2+) ion per subunit.</text>
</comment>
<dbReference type="InterPro" id="IPR034291">
    <property type="entry name" value="TMP_synthase"/>
</dbReference>
<dbReference type="NCBIfam" id="TIGR00693">
    <property type="entry name" value="thiE"/>
    <property type="match status" value="1"/>
</dbReference>
<protein>
    <recommendedName>
        <fullName evidence="9">Thiamine-phosphate synthase</fullName>
        <shortName evidence="9">TP synthase</shortName>
        <shortName evidence="9">TPS</shortName>
        <ecNumber evidence="9">2.5.1.3</ecNumber>
    </recommendedName>
    <alternativeName>
        <fullName evidence="9">Thiamine-phosphate pyrophosphorylase</fullName>
        <shortName evidence="9">TMP pyrophosphorylase</shortName>
        <shortName evidence="9">TMP-PPase</shortName>
    </alternativeName>
</protein>
<dbReference type="CDD" id="cd00564">
    <property type="entry name" value="TMP_TenI"/>
    <property type="match status" value="1"/>
</dbReference>
<dbReference type="Gene3D" id="3.20.20.70">
    <property type="entry name" value="Aldolase class I"/>
    <property type="match status" value="1"/>
</dbReference>
<comment type="function">
    <text evidence="9">Condenses 4-methyl-5-(beta-hydroxyethyl)thiazole monophosphate (THZ-P) and 2-methyl-4-amino-5-hydroxymethyl pyrimidine pyrophosphate (HMP-PP) to form thiamine monophosphate (TMP).</text>
</comment>
<evidence type="ECO:0000256" key="10">
    <source>
        <dbReference type="RuleBase" id="RU003826"/>
    </source>
</evidence>
<dbReference type="PANTHER" id="PTHR20857:SF15">
    <property type="entry name" value="THIAMINE-PHOSPHATE SYNTHASE"/>
    <property type="match status" value="1"/>
</dbReference>
<keyword evidence="2 9" id="KW-0808">Transferase</keyword>
<comment type="similarity">
    <text evidence="9 10">Belongs to the thiamine-phosphate synthase family.</text>
</comment>
<dbReference type="InterPro" id="IPR022998">
    <property type="entry name" value="ThiamineP_synth_TenI"/>
</dbReference>
<feature type="binding site" evidence="9">
    <location>
        <begin position="41"/>
        <end position="45"/>
    </location>
    <ligand>
        <name>4-amino-2-methyl-5-(diphosphooxymethyl)pyrimidine</name>
        <dbReference type="ChEBI" id="CHEBI:57841"/>
    </ligand>
</feature>
<evidence type="ECO:0000259" key="12">
    <source>
        <dbReference type="Pfam" id="PF02581"/>
    </source>
</evidence>
<evidence type="ECO:0000256" key="3">
    <source>
        <dbReference type="ARBA" id="ARBA00022723"/>
    </source>
</evidence>